<dbReference type="SUPFAM" id="SSF53474">
    <property type="entry name" value="alpha/beta-Hydrolases"/>
    <property type="match status" value="1"/>
</dbReference>
<feature type="domain" description="Fungal lipase-type" evidence="2">
    <location>
        <begin position="270"/>
        <end position="400"/>
    </location>
</feature>
<sequence>MSTTNTSLKCQYPEAYTGQQKKYWVEFQLLDELENPVANMPYVAENAATRSQCASYKGKSDASGIIRIEGLHPLELILHIEAKPLIEEMEKRALRPGRNEEDSTIKAKALDRGYEYRYVKIGQLCDSFPEIEPEWHDKKHPPACHFPDPRFSGQVVKKLNCRYVFEICPFRAWSLMLHPQKDYSLVNAYNLGIMADLAYAPEQAITEYFVEKCLDLSSAPKLSTAHDYYAVVKDVPFSQRYINCGFVTTNGNIIRHDTQFFYVSNGEHVIVAWRGTQEVRDWVTDITFSPQVCPSYLAPVGKIHKGFLDAFECAKEKAEQNFNEITNLISRDGKVPFLCGHSLGGALALIHAAELRSVKPLLYTYGMPRVFTADAVMELNDVTHYRHVNDADTVTGVPPDVNLYNWFYEIYGPIGTVLGATWSVVELLSQKITGVKVGDCFWHHGDIALFYYTAQTVEASLCEGSMSAPKCRKIKYWLPKKTKYYLIPSLAEDKSIMAKNQDMRFIQSLTPEGMKKFFPKNANPDLDSVVTNPKKHSMSSAYMPYINDQLVELVAPEKAERRIKSKAAFEKQMGEAGIPDSELKRNQMFAALQHMVGDTLKMTSETPEGAAALERYKKTSEEYSS</sequence>
<dbReference type="InterPro" id="IPR029058">
    <property type="entry name" value="AB_hydrolase_fold"/>
</dbReference>
<dbReference type="InterPro" id="IPR002921">
    <property type="entry name" value="Fungal_lipase-type"/>
</dbReference>
<dbReference type="AlphaFoldDB" id="A0A6L6IQT8"/>
<evidence type="ECO:0000256" key="1">
    <source>
        <dbReference type="SAM" id="MobiDB-lite"/>
    </source>
</evidence>
<dbReference type="RefSeq" id="WP_155110237.1">
    <property type="nucleotide sequence ID" value="NZ_WMJZ01000072.1"/>
</dbReference>
<evidence type="ECO:0000313" key="3">
    <source>
        <dbReference type="EMBL" id="MTH48879.1"/>
    </source>
</evidence>
<dbReference type="Gene3D" id="3.40.50.1820">
    <property type="entry name" value="alpha/beta hydrolase"/>
    <property type="match status" value="1"/>
</dbReference>
<dbReference type="OrthoDB" id="5562330at2"/>
<dbReference type="PANTHER" id="PTHR45856">
    <property type="entry name" value="ALPHA/BETA-HYDROLASES SUPERFAMILY PROTEIN"/>
    <property type="match status" value="1"/>
</dbReference>
<organism evidence="3 4">
    <name type="scientific">Intestinirhabdus alba</name>
    <dbReference type="NCBI Taxonomy" id="2899544"/>
    <lineage>
        <taxon>Bacteria</taxon>
        <taxon>Pseudomonadati</taxon>
        <taxon>Pseudomonadota</taxon>
        <taxon>Gammaproteobacteria</taxon>
        <taxon>Enterobacterales</taxon>
        <taxon>Enterobacteriaceae</taxon>
        <taxon>Intestinirhabdus</taxon>
    </lineage>
</organism>
<dbReference type="EMBL" id="WMJZ01000072">
    <property type="protein sequence ID" value="MTH48879.1"/>
    <property type="molecule type" value="Genomic_DNA"/>
</dbReference>
<dbReference type="InterPro" id="IPR051218">
    <property type="entry name" value="Sec_MonoDiacylglyc_Lipase"/>
</dbReference>
<dbReference type="CDD" id="cd00519">
    <property type="entry name" value="Lipase_3"/>
    <property type="match status" value="1"/>
</dbReference>
<protein>
    <submittedName>
        <fullName evidence="3">Lipase family protein</fullName>
    </submittedName>
</protein>
<name>A0A6L6IQT8_9ENTR</name>
<dbReference type="GO" id="GO:0006629">
    <property type="term" value="P:lipid metabolic process"/>
    <property type="evidence" value="ECO:0007669"/>
    <property type="project" value="InterPro"/>
</dbReference>
<proteinExistence type="predicted"/>
<comment type="caution">
    <text evidence="3">The sequence shown here is derived from an EMBL/GenBank/DDBJ whole genome shotgun (WGS) entry which is preliminary data.</text>
</comment>
<reference evidence="3 4" key="1">
    <citation type="submission" date="2019-11" db="EMBL/GenBank/DDBJ databases">
        <title>Escherichia alba sp. nov. isolated from the gut of plastic-eating superworms Zophobas atratus.</title>
        <authorList>
            <person name="Yang Y."/>
        </authorList>
    </citation>
    <scope>NUCLEOTIDE SEQUENCE [LARGE SCALE GENOMIC DNA]</scope>
    <source>
        <strain evidence="4">BIT-B35</strain>
    </source>
</reference>
<accession>A0A6L6IQT8</accession>
<evidence type="ECO:0000259" key="2">
    <source>
        <dbReference type="Pfam" id="PF01764"/>
    </source>
</evidence>
<feature type="region of interest" description="Disordered" evidence="1">
    <location>
        <begin position="603"/>
        <end position="625"/>
    </location>
</feature>
<dbReference type="PANTHER" id="PTHR45856:SF24">
    <property type="entry name" value="FUNGAL LIPASE-LIKE DOMAIN-CONTAINING PROTEIN"/>
    <property type="match status" value="1"/>
</dbReference>
<dbReference type="Pfam" id="PF01764">
    <property type="entry name" value="Lipase_3"/>
    <property type="match status" value="1"/>
</dbReference>
<gene>
    <name evidence="3" type="ORF">GJV78_22160</name>
</gene>
<evidence type="ECO:0000313" key="4">
    <source>
        <dbReference type="Proteomes" id="UP000477739"/>
    </source>
</evidence>
<dbReference type="Proteomes" id="UP000477739">
    <property type="component" value="Unassembled WGS sequence"/>
</dbReference>
<keyword evidence="4" id="KW-1185">Reference proteome</keyword>
<feature type="compositionally biased region" description="Basic and acidic residues" evidence="1">
    <location>
        <begin position="614"/>
        <end position="625"/>
    </location>
</feature>